<evidence type="ECO:0000313" key="3">
    <source>
        <dbReference type="Proteomes" id="UP001642484"/>
    </source>
</evidence>
<sequence>MVTRCCIMIYICCSLGLPWILEQPGSSLLQYHPDFQRICAKFTVYRVFVWLGSYGGSSPKGTLLYSSCKWIQELYLPLRSDREWDGDISIKYIDSSGHHRVQGGPGLKASQYYPKLFGHAVAQLWERYQSDVKRCVQDTARLISIYVHAS</sequence>
<comment type="caution">
    <text evidence="2">The sequence shown here is derived from an EMBL/GenBank/DDBJ whole genome shotgun (WGS) entry which is preliminary data.</text>
</comment>
<keyword evidence="1" id="KW-0732">Signal</keyword>
<proteinExistence type="predicted"/>
<organism evidence="2 3">
    <name type="scientific">Durusdinium trenchii</name>
    <dbReference type="NCBI Taxonomy" id="1381693"/>
    <lineage>
        <taxon>Eukaryota</taxon>
        <taxon>Sar</taxon>
        <taxon>Alveolata</taxon>
        <taxon>Dinophyceae</taxon>
        <taxon>Suessiales</taxon>
        <taxon>Symbiodiniaceae</taxon>
        <taxon>Durusdinium</taxon>
    </lineage>
</organism>
<name>A0ABP0IUS2_9DINO</name>
<evidence type="ECO:0000313" key="2">
    <source>
        <dbReference type="EMBL" id="CAK9005845.1"/>
    </source>
</evidence>
<reference evidence="2 3" key="1">
    <citation type="submission" date="2024-02" db="EMBL/GenBank/DDBJ databases">
        <authorList>
            <person name="Chen Y."/>
            <person name="Shah S."/>
            <person name="Dougan E. K."/>
            <person name="Thang M."/>
            <person name="Chan C."/>
        </authorList>
    </citation>
    <scope>NUCLEOTIDE SEQUENCE [LARGE SCALE GENOMIC DNA]</scope>
</reference>
<accession>A0ABP0IUS2</accession>
<dbReference type="Proteomes" id="UP001642484">
    <property type="component" value="Unassembled WGS sequence"/>
</dbReference>
<feature type="signal peptide" evidence="1">
    <location>
        <begin position="1"/>
        <end position="16"/>
    </location>
</feature>
<evidence type="ECO:0000256" key="1">
    <source>
        <dbReference type="SAM" id="SignalP"/>
    </source>
</evidence>
<keyword evidence="3" id="KW-1185">Reference proteome</keyword>
<gene>
    <name evidence="2" type="ORF">CCMP2556_LOCUS8217</name>
</gene>
<dbReference type="EMBL" id="CAXAMN010003714">
    <property type="protein sequence ID" value="CAK9005845.1"/>
    <property type="molecule type" value="Genomic_DNA"/>
</dbReference>
<feature type="chain" id="PRO_5046572904" evidence="1">
    <location>
        <begin position="17"/>
        <end position="150"/>
    </location>
</feature>
<protein>
    <submittedName>
        <fullName evidence="2">Uncharacterized protein</fullName>
    </submittedName>
</protein>